<feature type="compositionally biased region" description="Acidic residues" evidence="1">
    <location>
        <begin position="86"/>
        <end position="95"/>
    </location>
</feature>
<evidence type="ECO:0000313" key="4">
    <source>
        <dbReference type="WBParaSite" id="HPBE_0000260001-mRNA-1"/>
    </source>
</evidence>
<reference evidence="2 3" key="1">
    <citation type="submission" date="2018-11" db="EMBL/GenBank/DDBJ databases">
        <authorList>
            <consortium name="Pathogen Informatics"/>
        </authorList>
    </citation>
    <scope>NUCLEOTIDE SEQUENCE [LARGE SCALE GENOMIC DNA]</scope>
</reference>
<organism evidence="3 4">
    <name type="scientific">Heligmosomoides polygyrus</name>
    <name type="common">Parasitic roundworm</name>
    <dbReference type="NCBI Taxonomy" id="6339"/>
    <lineage>
        <taxon>Eukaryota</taxon>
        <taxon>Metazoa</taxon>
        <taxon>Ecdysozoa</taxon>
        <taxon>Nematoda</taxon>
        <taxon>Chromadorea</taxon>
        <taxon>Rhabditida</taxon>
        <taxon>Rhabditina</taxon>
        <taxon>Rhabditomorpha</taxon>
        <taxon>Strongyloidea</taxon>
        <taxon>Heligmosomidae</taxon>
        <taxon>Heligmosomoides</taxon>
    </lineage>
</organism>
<dbReference type="Proteomes" id="UP000050761">
    <property type="component" value="Unassembled WGS sequence"/>
</dbReference>
<feature type="region of interest" description="Disordered" evidence="1">
    <location>
        <begin position="63"/>
        <end position="95"/>
    </location>
</feature>
<evidence type="ECO:0000313" key="2">
    <source>
        <dbReference type="EMBL" id="VDO26594.1"/>
    </source>
</evidence>
<name>A0A183F8V8_HELPZ</name>
<keyword evidence="3" id="KW-1185">Reference proteome</keyword>
<accession>A0A183F8V8</accession>
<feature type="compositionally biased region" description="Basic and acidic residues" evidence="1">
    <location>
        <begin position="75"/>
        <end position="85"/>
    </location>
</feature>
<evidence type="ECO:0000313" key="3">
    <source>
        <dbReference type="Proteomes" id="UP000050761"/>
    </source>
</evidence>
<reference evidence="4" key="2">
    <citation type="submission" date="2019-09" db="UniProtKB">
        <authorList>
            <consortium name="WormBaseParasite"/>
        </authorList>
    </citation>
    <scope>IDENTIFICATION</scope>
</reference>
<proteinExistence type="predicted"/>
<gene>
    <name evidence="2" type="ORF">HPBE_LOCUS2601</name>
</gene>
<protein>
    <submittedName>
        <fullName evidence="4">Calsyntenin-1-like</fullName>
    </submittedName>
</protein>
<accession>A0A3P7UTQ3</accession>
<dbReference type="WBParaSite" id="HPBE_0000260001-mRNA-1">
    <property type="protein sequence ID" value="HPBE_0000260001-mRNA-1"/>
    <property type="gene ID" value="HPBE_0000260001"/>
</dbReference>
<dbReference type="AlphaFoldDB" id="A0A183F8V8"/>
<evidence type="ECO:0000256" key="1">
    <source>
        <dbReference type="SAM" id="MobiDB-lite"/>
    </source>
</evidence>
<sequence length="95" mass="10412">MTTCVSQDVEDSEIYGFLRPHYSSEQKGHVLLSLSVCLSRFHPPVPPELVRVHFVELAESKPNGNSAAVLPSLKQMDEDPGHDCDSTADSETDVS</sequence>
<dbReference type="EMBL" id="UZAH01004260">
    <property type="protein sequence ID" value="VDO26594.1"/>
    <property type="molecule type" value="Genomic_DNA"/>
</dbReference>